<evidence type="ECO:0000256" key="4">
    <source>
        <dbReference type="ARBA" id="ARBA00011738"/>
    </source>
</evidence>
<dbReference type="CDD" id="cd18080">
    <property type="entry name" value="TrmD-like"/>
    <property type="match status" value="1"/>
</dbReference>
<proteinExistence type="inferred from homology"/>
<dbReference type="InterPro" id="IPR016009">
    <property type="entry name" value="tRNA_MeTrfase_TRMD/TRM10"/>
</dbReference>
<dbReference type="AlphaFoldDB" id="A0A0M6WGI3"/>
<comment type="similarity">
    <text evidence="3 15">Belongs to the RNA methyltransferase TrmD family.</text>
</comment>
<dbReference type="PANTHER" id="PTHR46417">
    <property type="entry name" value="TRNA (GUANINE-N(1)-)-METHYLTRANSFERASE"/>
    <property type="match status" value="1"/>
</dbReference>
<dbReference type="GO" id="GO:0016747">
    <property type="term" value="F:acyltransferase activity, transferring groups other than amino-acyl groups"/>
    <property type="evidence" value="ECO:0007669"/>
    <property type="project" value="InterPro"/>
</dbReference>
<accession>A0A0M6WGI3</accession>
<dbReference type="PANTHER" id="PTHR46417:SF1">
    <property type="entry name" value="TRNA (GUANINE-N(1)-)-METHYLTRANSFERASE"/>
    <property type="match status" value="1"/>
</dbReference>
<evidence type="ECO:0000256" key="10">
    <source>
        <dbReference type="ARBA" id="ARBA00022691"/>
    </source>
</evidence>
<dbReference type="Gene3D" id="3.40.1280.10">
    <property type="match status" value="1"/>
</dbReference>
<dbReference type="EC" id="2.1.1.228" evidence="5 15"/>
<dbReference type="SUPFAM" id="SSF55729">
    <property type="entry name" value="Acyl-CoA N-acyltransferases (Nat)"/>
    <property type="match status" value="1"/>
</dbReference>
<dbReference type="InterPro" id="IPR002649">
    <property type="entry name" value="tRNA_m1G_MeTrfase_TrmD"/>
</dbReference>
<name>A0A0M6WGI3_9FIRM</name>
<evidence type="ECO:0000256" key="14">
    <source>
        <dbReference type="ARBA" id="ARBA00047783"/>
    </source>
</evidence>
<dbReference type="NCBIfam" id="TIGR00088">
    <property type="entry name" value="trmD"/>
    <property type="match status" value="1"/>
</dbReference>
<evidence type="ECO:0000256" key="5">
    <source>
        <dbReference type="ARBA" id="ARBA00012807"/>
    </source>
</evidence>
<evidence type="ECO:0000256" key="13">
    <source>
        <dbReference type="ARBA" id="ARBA00033392"/>
    </source>
</evidence>
<evidence type="ECO:0000256" key="6">
    <source>
        <dbReference type="ARBA" id="ARBA00014679"/>
    </source>
</evidence>
<dbReference type="PROSITE" id="PS51186">
    <property type="entry name" value="GNAT"/>
    <property type="match status" value="1"/>
</dbReference>
<dbReference type="Pfam" id="PF00583">
    <property type="entry name" value="Acetyltransf_1"/>
    <property type="match status" value="1"/>
</dbReference>
<dbReference type="EMBL" id="CVRQ01000014">
    <property type="protein sequence ID" value="CRL35622.1"/>
    <property type="molecule type" value="Genomic_DNA"/>
</dbReference>
<evidence type="ECO:0000256" key="2">
    <source>
        <dbReference type="ARBA" id="ARBA00004496"/>
    </source>
</evidence>
<protein>
    <recommendedName>
        <fullName evidence="6 15">tRNA (guanine-N(1)-)-methyltransferase</fullName>
        <ecNumber evidence="5 15">2.1.1.228</ecNumber>
    </recommendedName>
    <alternativeName>
        <fullName evidence="12 15">M1G-methyltransferase</fullName>
    </alternativeName>
    <alternativeName>
        <fullName evidence="13 15">tRNA [GM37] methyltransferase</fullName>
    </alternativeName>
</protein>
<comment type="catalytic activity">
    <reaction evidence="14 15">
        <text>guanosine(37) in tRNA + S-adenosyl-L-methionine = N(1)-methylguanosine(37) in tRNA + S-adenosyl-L-homocysteine + H(+)</text>
        <dbReference type="Rhea" id="RHEA:36899"/>
        <dbReference type="Rhea" id="RHEA-COMP:10145"/>
        <dbReference type="Rhea" id="RHEA-COMP:10147"/>
        <dbReference type="ChEBI" id="CHEBI:15378"/>
        <dbReference type="ChEBI" id="CHEBI:57856"/>
        <dbReference type="ChEBI" id="CHEBI:59789"/>
        <dbReference type="ChEBI" id="CHEBI:73542"/>
        <dbReference type="ChEBI" id="CHEBI:74269"/>
        <dbReference type="EC" id="2.1.1.228"/>
    </reaction>
</comment>
<dbReference type="Pfam" id="PF01746">
    <property type="entry name" value="tRNA_m1G_MT"/>
    <property type="match status" value="2"/>
</dbReference>
<evidence type="ECO:0000313" key="18">
    <source>
        <dbReference type="Proteomes" id="UP000049472"/>
    </source>
</evidence>
<evidence type="ECO:0000256" key="3">
    <source>
        <dbReference type="ARBA" id="ARBA00007630"/>
    </source>
</evidence>
<evidence type="ECO:0000313" key="17">
    <source>
        <dbReference type="EMBL" id="CRL35622.1"/>
    </source>
</evidence>
<keyword evidence="7 15" id="KW-0963">Cytoplasm</keyword>
<dbReference type="GO" id="GO:0005829">
    <property type="term" value="C:cytosol"/>
    <property type="evidence" value="ECO:0007669"/>
    <property type="project" value="TreeGrafter"/>
</dbReference>
<dbReference type="HAMAP" id="MF_00605">
    <property type="entry name" value="TrmD"/>
    <property type="match status" value="1"/>
</dbReference>
<reference evidence="18" key="1">
    <citation type="submission" date="2015-05" db="EMBL/GenBank/DDBJ databases">
        <authorList>
            <consortium name="Pathogen Informatics"/>
        </authorList>
    </citation>
    <scope>NUCLEOTIDE SEQUENCE [LARGE SCALE GENOMIC DNA]</scope>
    <source>
        <strain evidence="18">T1-815</strain>
    </source>
</reference>
<dbReference type="GO" id="GO:0002939">
    <property type="term" value="P:tRNA N1-guanine methylation"/>
    <property type="evidence" value="ECO:0007669"/>
    <property type="project" value="TreeGrafter"/>
</dbReference>
<dbReference type="Gene3D" id="1.10.1270.20">
    <property type="entry name" value="tRNA(m1g37)methyltransferase, domain 2"/>
    <property type="match status" value="1"/>
</dbReference>
<comment type="subcellular location">
    <subcellularLocation>
        <location evidence="2 15">Cytoplasm</location>
    </subcellularLocation>
</comment>
<feature type="binding site" evidence="15">
    <location>
        <begin position="164"/>
        <end position="169"/>
    </location>
    <ligand>
        <name>S-adenosyl-L-methionine</name>
        <dbReference type="ChEBI" id="CHEBI:59789"/>
    </ligand>
</feature>
<evidence type="ECO:0000259" key="16">
    <source>
        <dbReference type="PROSITE" id="PS51186"/>
    </source>
</evidence>
<feature type="domain" description="N-acetyltransferase" evidence="16">
    <location>
        <begin position="401"/>
        <end position="533"/>
    </location>
</feature>
<feature type="binding site" evidence="15">
    <location>
        <position position="144"/>
    </location>
    <ligand>
        <name>S-adenosyl-L-methionine</name>
        <dbReference type="ChEBI" id="CHEBI:59789"/>
    </ligand>
</feature>
<evidence type="ECO:0000256" key="15">
    <source>
        <dbReference type="HAMAP-Rule" id="MF_00605"/>
    </source>
</evidence>
<gene>
    <name evidence="15" type="primary">trmD</name>
    <name evidence="17" type="ORF">T1815_11481</name>
</gene>
<keyword evidence="11 15" id="KW-0819">tRNA processing</keyword>
<keyword evidence="10 15" id="KW-0949">S-adenosyl-L-methionine</keyword>
<dbReference type="InterPro" id="IPR029026">
    <property type="entry name" value="tRNA_m1G_MTases_N"/>
</dbReference>
<evidence type="ECO:0000256" key="11">
    <source>
        <dbReference type="ARBA" id="ARBA00022694"/>
    </source>
</evidence>
<dbReference type="Proteomes" id="UP000049472">
    <property type="component" value="Unassembled WGS sequence"/>
</dbReference>
<keyword evidence="8 15" id="KW-0489">Methyltransferase</keyword>
<comment type="function">
    <text evidence="1 15">Specifically methylates guanosine-37 in various tRNAs.</text>
</comment>
<dbReference type="NCBIfam" id="NF000648">
    <property type="entry name" value="PRK00026.1"/>
    <property type="match status" value="1"/>
</dbReference>
<evidence type="ECO:0000256" key="9">
    <source>
        <dbReference type="ARBA" id="ARBA00022679"/>
    </source>
</evidence>
<dbReference type="SUPFAM" id="SSF75217">
    <property type="entry name" value="alpha/beta knot"/>
    <property type="match status" value="1"/>
</dbReference>
<sequence>MRFHVLTLFPQMIEQGLSESITGRALKQNIISLNTVNIRDFAHNKHNKVDDYTYGGGAGMLMQAEPVYQAVCSVVSQINKCNQGDLIDNSADDIADEHISYKNTAEEIKNHNARLIYVTPQGSVFNQQMAAEFAKCDDLIFLCGHYEGIDERVLEETVTDYVSIGDYVLTGGELPSMVMIDAISRLVPGVLHNDISAETESFHGNLLEYPQYSRPVEWHDKKVPEVLMSGNQKKIDAWRLEKSIERTKERRPDLYAGFKRLDKCREFLMKNKLLHIDMIELINRGCAEILFEADGEYLLRDMVSKVCFHTRPDEGGSKLIDLAPEDDTKPVDKYSSQHIPKTVTDQITNGIVLHQQRYVELFTANGFNETVECRQAVYTNKEKLSVSGLYRPDGKPMPNGLIIRKLDADDIQEAAPMYPGFDNPDYIVDRIEAGAVYGAFLSDNTANDTINTLAGIIGIHEEGSIGMLYVKPQYRHQKLATALETYAFNRALENGWIPYGQIIAGNEASMRLQESMGLHFSKSSVYWMTKNNA</sequence>
<evidence type="ECO:0000256" key="12">
    <source>
        <dbReference type="ARBA" id="ARBA00029736"/>
    </source>
</evidence>
<evidence type="ECO:0000256" key="7">
    <source>
        <dbReference type="ARBA" id="ARBA00022490"/>
    </source>
</evidence>
<evidence type="ECO:0000256" key="1">
    <source>
        <dbReference type="ARBA" id="ARBA00002634"/>
    </source>
</evidence>
<dbReference type="CDD" id="cd04301">
    <property type="entry name" value="NAT_SF"/>
    <property type="match status" value="1"/>
</dbReference>
<keyword evidence="9 15" id="KW-0808">Transferase</keyword>
<dbReference type="GO" id="GO:0052906">
    <property type="term" value="F:tRNA (guanine(37)-N1)-methyltransferase activity"/>
    <property type="evidence" value="ECO:0007669"/>
    <property type="project" value="UniProtKB-UniRule"/>
</dbReference>
<dbReference type="InterPro" id="IPR029028">
    <property type="entry name" value="Alpha/beta_knot_MTases"/>
</dbReference>
<dbReference type="InterPro" id="IPR016181">
    <property type="entry name" value="Acyl_CoA_acyltransferase"/>
</dbReference>
<comment type="subunit">
    <text evidence="4 15">Homodimer.</text>
</comment>
<keyword evidence="18" id="KW-1185">Reference proteome</keyword>
<dbReference type="InterPro" id="IPR000182">
    <property type="entry name" value="GNAT_dom"/>
</dbReference>
<organism evidence="17 18">
    <name type="scientific">Agathobacter rectalis</name>
    <dbReference type="NCBI Taxonomy" id="39491"/>
    <lineage>
        <taxon>Bacteria</taxon>
        <taxon>Bacillati</taxon>
        <taxon>Bacillota</taxon>
        <taxon>Clostridia</taxon>
        <taxon>Lachnospirales</taxon>
        <taxon>Lachnospiraceae</taxon>
        <taxon>Agathobacter</taxon>
    </lineage>
</organism>
<evidence type="ECO:0000256" key="8">
    <source>
        <dbReference type="ARBA" id="ARBA00022603"/>
    </source>
</evidence>
<dbReference type="InterPro" id="IPR023148">
    <property type="entry name" value="tRNA_m1G_MeTrfase_C_sf"/>
</dbReference>
<dbReference type="Gene3D" id="3.40.630.30">
    <property type="match status" value="1"/>
</dbReference>